<reference evidence="1 2" key="1">
    <citation type="submission" date="2019-08" db="EMBL/GenBank/DDBJ databases">
        <title>Draft genome sequences of two oriental melons (Cucumis melo L. var makuwa).</title>
        <authorList>
            <person name="Kwon S.-Y."/>
        </authorList>
    </citation>
    <scope>NUCLEOTIDE SEQUENCE [LARGE SCALE GENOMIC DNA]</scope>
    <source>
        <strain evidence="2">cv. SW 3</strain>
        <tissue evidence="1">Leaf</tissue>
    </source>
</reference>
<dbReference type="EMBL" id="SSTE01009997">
    <property type="protein sequence ID" value="KAA0052875.1"/>
    <property type="molecule type" value="Genomic_DNA"/>
</dbReference>
<proteinExistence type="predicted"/>
<evidence type="ECO:0000313" key="1">
    <source>
        <dbReference type="EMBL" id="KAA0052875.1"/>
    </source>
</evidence>
<protein>
    <submittedName>
        <fullName evidence="1">Uncharacterized protein</fullName>
    </submittedName>
</protein>
<name>A0A5A7UGK6_CUCMM</name>
<dbReference type="Proteomes" id="UP000321393">
    <property type="component" value="Unassembled WGS sequence"/>
</dbReference>
<organism evidence="1 2">
    <name type="scientific">Cucumis melo var. makuwa</name>
    <name type="common">Oriental melon</name>
    <dbReference type="NCBI Taxonomy" id="1194695"/>
    <lineage>
        <taxon>Eukaryota</taxon>
        <taxon>Viridiplantae</taxon>
        <taxon>Streptophyta</taxon>
        <taxon>Embryophyta</taxon>
        <taxon>Tracheophyta</taxon>
        <taxon>Spermatophyta</taxon>
        <taxon>Magnoliopsida</taxon>
        <taxon>eudicotyledons</taxon>
        <taxon>Gunneridae</taxon>
        <taxon>Pentapetalae</taxon>
        <taxon>rosids</taxon>
        <taxon>fabids</taxon>
        <taxon>Cucurbitales</taxon>
        <taxon>Cucurbitaceae</taxon>
        <taxon>Benincaseae</taxon>
        <taxon>Cucumis</taxon>
    </lineage>
</organism>
<sequence length="101" mass="11444">MSTTKEVWDALQKKYDTEEAGSKKYVVQPINLNPSRANEKMGSLIQDLDSVLKGTTYLLSPKWVGVNSVLHPMSLAIYLVLSLKWEAYWVSEDELPSPMQI</sequence>
<comment type="caution">
    <text evidence="1">The sequence shown here is derived from an EMBL/GenBank/DDBJ whole genome shotgun (WGS) entry which is preliminary data.</text>
</comment>
<dbReference type="AlphaFoldDB" id="A0A5A7UGK6"/>
<evidence type="ECO:0000313" key="2">
    <source>
        <dbReference type="Proteomes" id="UP000321393"/>
    </source>
</evidence>
<gene>
    <name evidence="1" type="ORF">E6C27_scaffold1184G00060</name>
</gene>
<accession>A0A5A7UGK6</accession>